<dbReference type="Proteomes" id="UP001296776">
    <property type="component" value="Unassembled WGS sequence"/>
</dbReference>
<dbReference type="EMBL" id="NRSJ01000004">
    <property type="protein sequence ID" value="MBK1703695.1"/>
    <property type="molecule type" value="Genomic_DNA"/>
</dbReference>
<reference evidence="12" key="1">
    <citation type="submission" date="2017-08" db="EMBL/GenBank/DDBJ databases">
        <authorList>
            <person name="Imhoff J.F."/>
            <person name="Rahn T."/>
            <person name="Kuenzel S."/>
            <person name="Neulinger S.C."/>
        </authorList>
    </citation>
    <scope>NUCLEOTIDE SEQUENCE</scope>
    <source>
        <strain evidence="12">DSM 11080</strain>
    </source>
</reference>
<feature type="binding site" evidence="11">
    <location>
        <position position="209"/>
    </location>
    <ligand>
        <name>Zn(2+)</name>
        <dbReference type="ChEBI" id="CHEBI:29105"/>
    </ligand>
</feature>
<dbReference type="SUPFAM" id="SSF52402">
    <property type="entry name" value="Adenine nucleotide alpha hydrolases-like"/>
    <property type="match status" value="1"/>
</dbReference>
<evidence type="ECO:0000256" key="4">
    <source>
        <dbReference type="ARBA" id="ARBA00022741"/>
    </source>
</evidence>
<dbReference type="HAMAP" id="MF_01633">
    <property type="entry name" value="QueC"/>
    <property type="match status" value="1"/>
</dbReference>
<dbReference type="GO" id="GO:0016879">
    <property type="term" value="F:ligase activity, forming carbon-nitrogen bonds"/>
    <property type="evidence" value="ECO:0007669"/>
    <property type="project" value="UniProtKB-UniRule"/>
</dbReference>
<proteinExistence type="inferred from homology"/>
<feature type="binding site" evidence="11">
    <location>
        <position position="206"/>
    </location>
    <ligand>
        <name>Zn(2+)</name>
        <dbReference type="ChEBI" id="CHEBI:29105"/>
    </ligand>
</feature>
<evidence type="ECO:0000256" key="3">
    <source>
        <dbReference type="ARBA" id="ARBA00022723"/>
    </source>
</evidence>
<evidence type="ECO:0000256" key="11">
    <source>
        <dbReference type="HAMAP-Rule" id="MF_01633"/>
    </source>
</evidence>
<feature type="binding site" evidence="11">
    <location>
        <position position="193"/>
    </location>
    <ligand>
        <name>Zn(2+)</name>
        <dbReference type="ChEBI" id="CHEBI:29105"/>
    </ligand>
</feature>
<keyword evidence="5 11" id="KW-0671">Queuosine biosynthesis</keyword>
<comment type="cofactor">
    <cofactor evidence="11">
        <name>Zn(2+)</name>
        <dbReference type="ChEBI" id="CHEBI:29105"/>
    </cofactor>
    <text evidence="11">Binds 1 zinc ion per subunit.</text>
</comment>
<evidence type="ECO:0000256" key="10">
    <source>
        <dbReference type="ARBA" id="ARBA00047890"/>
    </source>
</evidence>
<organism evidence="12 13">
    <name type="scientific">Halochromatium glycolicum</name>
    <dbReference type="NCBI Taxonomy" id="85075"/>
    <lineage>
        <taxon>Bacteria</taxon>
        <taxon>Pseudomonadati</taxon>
        <taxon>Pseudomonadota</taxon>
        <taxon>Gammaproteobacteria</taxon>
        <taxon>Chromatiales</taxon>
        <taxon>Chromatiaceae</taxon>
        <taxon>Halochromatium</taxon>
    </lineage>
</organism>
<dbReference type="GO" id="GO:0008270">
    <property type="term" value="F:zinc ion binding"/>
    <property type="evidence" value="ECO:0007669"/>
    <property type="project" value="UniProtKB-UniRule"/>
</dbReference>
<dbReference type="AlphaFoldDB" id="A0AAJ0U1S7"/>
<keyword evidence="4 11" id="KW-0547">Nucleotide-binding</keyword>
<keyword evidence="6 11" id="KW-0862">Zinc</keyword>
<dbReference type="Gene3D" id="3.40.50.620">
    <property type="entry name" value="HUPs"/>
    <property type="match status" value="1"/>
</dbReference>
<evidence type="ECO:0000256" key="5">
    <source>
        <dbReference type="ARBA" id="ARBA00022785"/>
    </source>
</evidence>
<dbReference type="Pfam" id="PF06508">
    <property type="entry name" value="QueC"/>
    <property type="match status" value="1"/>
</dbReference>
<comment type="function">
    <text evidence="11">Catalyzes the ATP-dependent conversion of 7-carboxy-7-deazaguanine (CDG) to 7-cyano-7-deazaguanine (preQ(0)).</text>
</comment>
<dbReference type="PANTHER" id="PTHR42914:SF1">
    <property type="entry name" value="7-CYANO-7-DEAZAGUANINE SYNTHASE"/>
    <property type="match status" value="1"/>
</dbReference>
<dbReference type="InterPro" id="IPR014729">
    <property type="entry name" value="Rossmann-like_a/b/a_fold"/>
</dbReference>
<comment type="catalytic activity">
    <reaction evidence="10 11">
        <text>7-carboxy-7-carbaguanine + NH4(+) + 2 ATP = 7-cyano-7-carbaguanine + 2 AMP + 2 diphosphate + 2 H(+)</text>
        <dbReference type="Rhea" id="RHEA:27982"/>
        <dbReference type="ChEBI" id="CHEBI:15378"/>
        <dbReference type="ChEBI" id="CHEBI:28938"/>
        <dbReference type="ChEBI" id="CHEBI:30616"/>
        <dbReference type="ChEBI" id="CHEBI:33019"/>
        <dbReference type="ChEBI" id="CHEBI:45075"/>
        <dbReference type="ChEBI" id="CHEBI:61036"/>
        <dbReference type="ChEBI" id="CHEBI:456215"/>
        <dbReference type="EC" id="6.3.4.20"/>
    </reaction>
</comment>
<evidence type="ECO:0000256" key="1">
    <source>
        <dbReference type="ARBA" id="ARBA00005061"/>
    </source>
</evidence>
<dbReference type="CDD" id="cd01995">
    <property type="entry name" value="QueC-like"/>
    <property type="match status" value="1"/>
</dbReference>
<dbReference type="PIRSF" id="PIRSF006293">
    <property type="entry name" value="ExsB"/>
    <property type="match status" value="1"/>
</dbReference>
<name>A0AAJ0U1S7_9GAMM</name>
<reference evidence="12" key="2">
    <citation type="journal article" date="2020" name="Microorganisms">
        <title>Osmotic Adaptation and Compatible Solute Biosynthesis of Phototrophic Bacteria as Revealed from Genome Analyses.</title>
        <authorList>
            <person name="Imhoff J.F."/>
            <person name="Rahn T."/>
            <person name="Kunzel S."/>
            <person name="Keller A."/>
            <person name="Neulinger S.C."/>
        </authorList>
    </citation>
    <scope>NUCLEOTIDE SEQUENCE</scope>
    <source>
        <strain evidence="12">DSM 11080</strain>
    </source>
</reference>
<protein>
    <recommendedName>
        <fullName evidence="9 11">7-cyano-7-deazaguanine synthase</fullName>
        <ecNumber evidence="9 11">6.3.4.20</ecNumber>
    </recommendedName>
    <alternativeName>
        <fullName evidence="11">7-cyano-7-carbaguanine synthase</fullName>
    </alternativeName>
    <alternativeName>
        <fullName evidence="11">PreQ(0) synthase</fullName>
    </alternativeName>
    <alternativeName>
        <fullName evidence="11">Queuosine biosynthesis protein QueC</fullName>
    </alternativeName>
</protein>
<keyword evidence="3 11" id="KW-0479">Metal-binding</keyword>
<dbReference type="EC" id="6.3.4.20" evidence="9 11"/>
<comment type="similarity">
    <text evidence="8 11">Belongs to the QueC family.</text>
</comment>
<keyword evidence="2 11" id="KW-0436">Ligase</keyword>
<evidence type="ECO:0000256" key="7">
    <source>
        <dbReference type="ARBA" id="ARBA00022840"/>
    </source>
</evidence>
<comment type="pathway">
    <text evidence="1 11">Purine metabolism; 7-cyano-7-deazaguanine biosynthesis.</text>
</comment>
<dbReference type="PANTHER" id="PTHR42914">
    <property type="entry name" value="7-CYANO-7-DEAZAGUANINE SYNTHASE"/>
    <property type="match status" value="1"/>
</dbReference>
<keyword evidence="13" id="KW-1185">Reference proteome</keyword>
<evidence type="ECO:0000256" key="6">
    <source>
        <dbReference type="ARBA" id="ARBA00022833"/>
    </source>
</evidence>
<accession>A0AAJ0U1S7</accession>
<evidence type="ECO:0000313" key="12">
    <source>
        <dbReference type="EMBL" id="MBK1703695.1"/>
    </source>
</evidence>
<gene>
    <name evidence="11 12" type="primary">queC</name>
    <name evidence="12" type="ORF">CKO40_03810</name>
</gene>
<comment type="caution">
    <text evidence="12">The sequence shown here is derived from an EMBL/GenBank/DDBJ whole genome shotgun (WGS) entry which is preliminary data.</text>
</comment>
<keyword evidence="7 11" id="KW-0067">ATP-binding</keyword>
<dbReference type="GO" id="GO:0005524">
    <property type="term" value="F:ATP binding"/>
    <property type="evidence" value="ECO:0007669"/>
    <property type="project" value="UniProtKB-UniRule"/>
</dbReference>
<feature type="binding site" evidence="11">
    <location>
        <begin position="8"/>
        <end position="18"/>
    </location>
    <ligand>
        <name>ATP</name>
        <dbReference type="ChEBI" id="CHEBI:30616"/>
    </ligand>
</feature>
<evidence type="ECO:0000313" key="13">
    <source>
        <dbReference type="Proteomes" id="UP001296776"/>
    </source>
</evidence>
<evidence type="ECO:0000256" key="9">
    <source>
        <dbReference type="ARBA" id="ARBA00039149"/>
    </source>
</evidence>
<dbReference type="GO" id="GO:0008616">
    <property type="term" value="P:tRNA queuosine(34) biosynthetic process"/>
    <property type="evidence" value="ECO:0007669"/>
    <property type="project" value="UniProtKB-UniRule"/>
</dbReference>
<sequence>MTKAVVLLSGGLDSATVLAISRASGFEPYALSFRYGQRHGAELEAAARVAAALGALEHRISEIDLGQFGGSALTAAEIAVPKDRSAEAIGEGIPVTYVPARNTVFLSLALAWAEVIGASDLFIGVNALDYSGYPDCRPEYIAAFEQMANLATAAGVSGRQRLRLHAPLIDLSKAQIIRRGHALGVDYGLTSSCYDPGPEGRPCGHCDACLLRAKGFAEAGLADPLLQRFEDHP</sequence>
<dbReference type="RefSeq" id="WP_200344867.1">
    <property type="nucleotide sequence ID" value="NZ_NRSJ01000004.1"/>
</dbReference>
<evidence type="ECO:0000256" key="8">
    <source>
        <dbReference type="ARBA" id="ARBA00037993"/>
    </source>
</evidence>
<dbReference type="InterPro" id="IPR018317">
    <property type="entry name" value="QueC"/>
</dbReference>
<dbReference type="NCBIfam" id="TIGR00364">
    <property type="entry name" value="7-cyano-7-deazaguanine synthase QueC"/>
    <property type="match status" value="1"/>
</dbReference>
<feature type="binding site" evidence="11">
    <location>
        <position position="203"/>
    </location>
    <ligand>
        <name>Zn(2+)</name>
        <dbReference type="ChEBI" id="CHEBI:29105"/>
    </ligand>
</feature>
<evidence type="ECO:0000256" key="2">
    <source>
        <dbReference type="ARBA" id="ARBA00022598"/>
    </source>
</evidence>